<feature type="region of interest" description="Disordered" evidence="2">
    <location>
        <begin position="160"/>
        <end position="193"/>
    </location>
</feature>
<dbReference type="SMART" id="SM00360">
    <property type="entry name" value="RRM"/>
    <property type="match status" value="2"/>
</dbReference>
<dbReference type="CDD" id="cd12285">
    <property type="entry name" value="RRM3_RBM39_like"/>
    <property type="match status" value="1"/>
</dbReference>
<dbReference type="Pfam" id="PF00076">
    <property type="entry name" value="RRM_1"/>
    <property type="match status" value="1"/>
</dbReference>
<dbReference type="InterPro" id="IPR012677">
    <property type="entry name" value="Nucleotide-bd_a/b_plait_sf"/>
</dbReference>
<dbReference type="InterPro" id="IPR035979">
    <property type="entry name" value="RBD_domain_sf"/>
</dbReference>
<evidence type="ECO:0000313" key="5">
    <source>
        <dbReference type="Proteomes" id="UP000191144"/>
    </source>
</evidence>
<dbReference type="InterPro" id="IPR034393">
    <property type="entry name" value="TatSF1-like"/>
</dbReference>
<evidence type="ECO:0000256" key="2">
    <source>
        <dbReference type="SAM" id="MobiDB-lite"/>
    </source>
</evidence>
<evidence type="ECO:0000313" key="4">
    <source>
        <dbReference type="EMBL" id="SCU97281.1"/>
    </source>
</evidence>
<dbReference type="GO" id="GO:0005684">
    <property type="term" value="C:U2-type spliceosomal complex"/>
    <property type="evidence" value="ECO:0007669"/>
    <property type="project" value="TreeGrafter"/>
</dbReference>
<proteinExistence type="predicted"/>
<dbReference type="Proteomes" id="UP000191144">
    <property type="component" value="Chromosome F"/>
</dbReference>
<reference evidence="5" key="1">
    <citation type="submission" date="2016-03" db="EMBL/GenBank/DDBJ databases">
        <authorList>
            <person name="Devillers Hugo."/>
        </authorList>
    </citation>
    <scope>NUCLEOTIDE SEQUENCE [LARGE SCALE GENOMIC DNA]</scope>
</reference>
<sequence>MEEEEIQLKIQLKEAKAKELARRKKKRQHTEEGNTIRRSPPNCAIYISNLPLHDLKDDDLIDEFTKFGIIRKDPISNRPKCKIYVNEDGKLKGDALIVYLKPESVKMAVEFMNGTHLKGKTLKVEEATFKSDPQKVEASDEGVEEFRKLKLRKLREQEHDLNDWKDDEESESRNSESGTPNTDPSSDEEEDKSARTVLLTNALDLYKKLSSVEVSEIAADLRDGCEAVGEVLNFELDEVLGQVKVEYSTQELAQKCCKMMNGRYFDGRKLMAYTLDAEEDEGDTEITSL</sequence>
<protein>
    <submittedName>
        <fullName evidence="4">LAME_0F19152g1_1</fullName>
    </submittedName>
</protein>
<organism evidence="4 5">
    <name type="scientific">Lachancea meyersii CBS 8951</name>
    <dbReference type="NCBI Taxonomy" id="1266667"/>
    <lineage>
        <taxon>Eukaryota</taxon>
        <taxon>Fungi</taxon>
        <taxon>Dikarya</taxon>
        <taxon>Ascomycota</taxon>
        <taxon>Saccharomycotina</taxon>
        <taxon>Saccharomycetes</taxon>
        <taxon>Saccharomycetales</taxon>
        <taxon>Saccharomycetaceae</taxon>
        <taxon>Lachancea</taxon>
    </lineage>
</organism>
<keyword evidence="5" id="KW-1185">Reference proteome</keyword>
<keyword evidence="1" id="KW-0694">RNA-binding</keyword>
<dbReference type="SUPFAM" id="SSF54928">
    <property type="entry name" value="RNA-binding domain, RBD"/>
    <property type="match status" value="1"/>
</dbReference>
<name>A0A1G4K176_9SACH</name>
<dbReference type="AlphaFoldDB" id="A0A1G4K176"/>
<evidence type="ECO:0000259" key="3">
    <source>
        <dbReference type="PROSITE" id="PS50102"/>
    </source>
</evidence>
<dbReference type="EMBL" id="LT598477">
    <property type="protein sequence ID" value="SCU97281.1"/>
    <property type="molecule type" value="Genomic_DNA"/>
</dbReference>
<dbReference type="PROSITE" id="PS50102">
    <property type="entry name" value="RRM"/>
    <property type="match status" value="1"/>
</dbReference>
<evidence type="ECO:0000256" key="1">
    <source>
        <dbReference type="PROSITE-ProRule" id="PRU00176"/>
    </source>
</evidence>
<dbReference type="PANTHER" id="PTHR15608">
    <property type="entry name" value="SPLICING FACTOR U2AF-ASSOCIATED PROTEIN 2"/>
    <property type="match status" value="1"/>
</dbReference>
<dbReference type="GO" id="GO:0005686">
    <property type="term" value="C:U2 snRNP"/>
    <property type="evidence" value="ECO:0007669"/>
    <property type="project" value="TreeGrafter"/>
</dbReference>
<feature type="domain" description="RRM" evidence="3">
    <location>
        <begin position="43"/>
        <end position="129"/>
    </location>
</feature>
<feature type="region of interest" description="Disordered" evidence="2">
    <location>
        <begin position="19"/>
        <end position="40"/>
    </location>
</feature>
<dbReference type="Gene3D" id="3.30.70.330">
    <property type="match status" value="2"/>
</dbReference>
<gene>
    <name evidence="4" type="ORF">LAME_0F19152G</name>
</gene>
<accession>A0A1G4K176</accession>
<dbReference type="GO" id="GO:0003723">
    <property type="term" value="F:RNA binding"/>
    <property type="evidence" value="ECO:0007669"/>
    <property type="project" value="UniProtKB-UniRule"/>
</dbReference>
<dbReference type="InterPro" id="IPR000504">
    <property type="entry name" value="RRM_dom"/>
</dbReference>
<dbReference type="OrthoDB" id="10258585at2759"/>
<dbReference type="PANTHER" id="PTHR15608:SF0">
    <property type="entry name" value="HIV TAT-SPECIFIC FACTOR 1"/>
    <property type="match status" value="1"/>
</dbReference>